<keyword evidence="2 6" id="KW-0813">Transport</keyword>
<comment type="similarity">
    <text evidence="6">Belongs to the binding-protein-dependent transport system permease family.</text>
</comment>
<feature type="domain" description="ABC transmembrane type-1" evidence="7">
    <location>
        <begin position="94"/>
        <end position="312"/>
    </location>
</feature>
<dbReference type="InterPro" id="IPR035906">
    <property type="entry name" value="MetI-like_sf"/>
</dbReference>
<evidence type="ECO:0000256" key="3">
    <source>
        <dbReference type="ARBA" id="ARBA00022692"/>
    </source>
</evidence>
<dbReference type="PANTHER" id="PTHR43496:SF1">
    <property type="entry name" value="POLYGALACTURONAN_RHAMNOGALACTURONAN TRANSPORT SYSTEM PERMEASE PROTEIN YTEP"/>
    <property type="match status" value="1"/>
</dbReference>
<feature type="transmembrane region" description="Helical" evidence="6">
    <location>
        <begin position="35"/>
        <end position="59"/>
    </location>
</feature>
<feature type="transmembrane region" description="Helical" evidence="6">
    <location>
        <begin position="98"/>
        <end position="119"/>
    </location>
</feature>
<dbReference type="PROSITE" id="PS50928">
    <property type="entry name" value="ABC_TM1"/>
    <property type="match status" value="1"/>
</dbReference>
<feature type="transmembrane region" description="Helical" evidence="6">
    <location>
        <begin position="291"/>
        <end position="316"/>
    </location>
</feature>
<feature type="transmembrane region" description="Helical" evidence="6">
    <location>
        <begin position="232"/>
        <end position="254"/>
    </location>
</feature>
<proteinExistence type="inferred from homology"/>
<keyword evidence="4 6" id="KW-1133">Transmembrane helix</keyword>
<organism evidence="8 9">
    <name type="scientific">Paenibacillus alvei</name>
    <name type="common">Bacillus alvei</name>
    <dbReference type="NCBI Taxonomy" id="44250"/>
    <lineage>
        <taxon>Bacteria</taxon>
        <taxon>Bacillati</taxon>
        <taxon>Bacillota</taxon>
        <taxon>Bacilli</taxon>
        <taxon>Bacillales</taxon>
        <taxon>Paenibacillaceae</taxon>
        <taxon>Paenibacillus</taxon>
    </lineage>
</organism>
<evidence type="ECO:0000313" key="9">
    <source>
        <dbReference type="Proteomes" id="UP000304148"/>
    </source>
</evidence>
<feature type="transmembrane region" description="Helical" evidence="6">
    <location>
        <begin position="183"/>
        <end position="211"/>
    </location>
</feature>
<evidence type="ECO:0000256" key="2">
    <source>
        <dbReference type="ARBA" id="ARBA00022448"/>
    </source>
</evidence>
<dbReference type="Pfam" id="PF00528">
    <property type="entry name" value="BPD_transp_1"/>
    <property type="match status" value="1"/>
</dbReference>
<dbReference type="GO" id="GO:0005886">
    <property type="term" value="C:plasma membrane"/>
    <property type="evidence" value="ECO:0007669"/>
    <property type="project" value="UniProtKB-SubCell"/>
</dbReference>
<dbReference type="EMBL" id="LS992241">
    <property type="protein sequence ID" value="SYX84862.1"/>
    <property type="molecule type" value="Genomic_DNA"/>
</dbReference>
<comment type="subcellular location">
    <subcellularLocation>
        <location evidence="6">Cell membrane</location>
        <topology evidence="6">Multi-pass membrane protein</topology>
    </subcellularLocation>
    <subcellularLocation>
        <location evidence="1">Membrane</location>
        <topology evidence="1">Multi-pass membrane protein</topology>
    </subcellularLocation>
</comment>
<dbReference type="AlphaFoldDB" id="A0A383RE41"/>
<dbReference type="InterPro" id="IPR000515">
    <property type="entry name" value="MetI-like"/>
</dbReference>
<evidence type="ECO:0000256" key="4">
    <source>
        <dbReference type="ARBA" id="ARBA00022989"/>
    </source>
</evidence>
<sequence>MAKATTGAEIEPGLNLDKHKKSALKRFFMQIDIQLMVLPALALIFIFSYIPMYGILIAFQDYKLKAGFNLFSNEWVGLKHFIDFFNSPEFVPVMRNTIVISFMKFIFGFPAPIVLALMLNEVRKMAFKRVIQTVTYLPHFLSWVVIGSMVTSLLSVDNGSINMLLEKLRIIDEPINFMSMAEYFWSILVATNVWKEIGFASIVYLAAIAGIDPHLYEAASIDGASRFKQMTLITLPCIMPVVIIFMILAIGNLLNAGFEDILILASNPALREVSDSLDVYVVRVGIDNYRYSYATAIGLFKAVVSVTLLTFANFIARKTGNSLW</sequence>
<feature type="transmembrane region" description="Helical" evidence="6">
    <location>
        <begin position="140"/>
        <end position="156"/>
    </location>
</feature>
<evidence type="ECO:0000256" key="1">
    <source>
        <dbReference type="ARBA" id="ARBA00004141"/>
    </source>
</evidence>
<dbReference type="CDD" id="cd06261">
    <property type="entry name" value="TM_PBP2"/>
    <property type="match status" value="1"/>
</dbReference>
<evidence type="ECO:0000256" key="6">
    <source>
        <dbReference type="RuleBase" id="RU363032"/>
    </source>
</evidence>
<keyword evidence="3 6" id="KW-0812">Transmembrane</keyword>
<keyword evidence="5 6" id="KW-0472">Membrane</keyword>
<dbReference type="RefSeq" id="WP_138186651.1">
    <property type="nucleotide sequence ID" value="NZ_LS992241.1"/>
</dbReference>
<evidence type="ECO:0000313" key="8">
    <source>
        <dbReference type="EMBL" id="SYX84862.1"/>
    </source>
</evidence>
<dbReference type="GO" id="GO:0055085">
    <property type="term" value="P:transmembrane transport"/>
    <property type="evidence" value="ECO:0007669"/>
    <property type="project" value="InterPro"/>
</dbReference>
<name>A0A383RE41_PAEAL</name>
<evidence type="ECO:0000259" key="7">
    <source>
        <dbReference type="PROSITE" id="PS50928"/>
    </source>
</evidence>
<accession>A0A383RE41</accession>
<protein>
    <submittedName>
        <fullName evidence="8">ABC transporter (Permease) for alpha-galacturonides</fullName>
    </submittedName>
</protein>
<evidence type="ECO:0000256" key="5">
    <source>
        <dbReference type="ARBA" id="ARBA00023136"/>
    </source>
</evidence>
<dbReference type="SUPFAM" id="SSF161098">
    <property type="entry name" value="MetI-like"/>
    <property type="match status" value="1"/>
</dbReference>
<gene>
    <name evidence="8" type="primary">lplB</name>
    <name evidence="8" type="ORF">PBLR_13284</name>
</gene>
<dbReference type="Gene3D" id="1.10.3720.10">
    <property type="entry name" value="MetI-like"/>
    <property type="match status" value="1"/>
</dbReference>
<dbReference type="PANTHER" id="PTHR43496">
    <property type="entry name" value="PROTEIN LPLB"/>
    <property type="match status" value="1"/>
</dbReference>
<dbReference type="Proteomes" id="UP000304148">
    <property type="component" value="Chromosome"/>
</dbReference>
<reference evidence="9" key="1">
    <citation type="submission" date="2018-08" db="EMBL/GenBank/DDBJ databases">
        <authorList>
            <person name="Chevrot R."/>
        </authorList>
    </citation>
    <scope>NUCLEOTIDE SEQUENCE [LARGE SCALE GENOMIC DNA]</scope>
</reference>